<dbReference type="EC" id="3.2.1.14" evidence="2"/>
<evidence type="ECO:0000256" key="4">
    <source>
        <dbReference type="ARBA" id="ARBA00022801"/>
    </source>
</evidence>
<name>A0ABR2LPA8_9ASPA</name>
<dbReference type="Gene3D" id="1.10.530.10">
    <property type="match status" value="1"/>
</dbReference>
<evidence type="ECO:0000256" key="2">
    <source>
        <dbReference type="ARBA" id="ARBA00012729"/>
    </source>
</evidence>
<keyword evidence="4" id="KW-0378">Hydrolase</keyword>
<evidence type="ECO:0000256" key="5">
    <source>
        <dbReference type="ARBA" id="ARBA00023157"/>
    </source>
</evidence>
<evidence type="ECO:0000256" key="1">
    <source>
        <dbReference type="ARBA" id="ARBA00000822"/>
    </source>
</evidence>
<dbReference type="PROSITE" id="PS00774">
    <property type="entry name" value="CHITINASE_19_2"/>
    <property type="match status" value="1"/>
</dbReference>
<dbReference type="Proteomes" id="UP001412067">
    <property type="component" value="Unassembled WGS sequence"/>
</dbReference>
<accession>A0ABR2LPA8</accession>
<keyword evidence="3" id="KW-0732">Signal</keyword>
<evidence type="ECO:0000256" key="8">
    <source>
        <dbReference type="ARBA" id="ARBA00023326"/>
    </source>
</evidence>
<protein>
    <recommendedName>
        <fullName evidence="2">chitinase</fullName>
        <ecNumber evidence="2">3.2.1.14</ecNumber>
    </recommendedName>
</protein>
<organism evidence="10 11">
    <name type="scientific">Platanthera guangdongensis</name>
    <dbReference type="NCBI Taxonomy" id="2320717"/>
    <lineage>
        <taxon>Eukaryota</taxon>
        <taxon>Viridiplantae</taxon>
        <taxon>Streptophyta</taxon>
        <taxon>Embryophyta</taxon>
        <taxon>Tracheophyta</taxon>
        <taxon>Spermatophyta</taxon>
        <taxon>Magnoliopsida</taxon>
        <taxon>Liliopsida</taxon>
        <taxon>Asparagales</taxon>
        <taxon>Orchidaceae</taxon>
        <taxon>Orchidoideae</taxon>
        <taxon>Orchideae</taxon>
        <taxon>Orchidinae</taxon>
        <taxon>Platanthera</taxon>
    </lineage>
</organism>
<evidence type="ECO:0000256" key="7">
    <source>
        <dbReference type="ARBA" id="ARBA00023295"/>
    </source>
</evidence>
<dbReference type="PIRSF" id="PIRSF001060">
    <property type="entry name" value="Endochitinase"/>
    <property type="match status" value="1"/>
</dbReference>
<dbReference type="Gene3D" id="3.30.20.10">
    <property type="entry name" value="Endochitinase, domain 2"/>
    <property type="match status" value="1"/>
</dbReference>
<evidence type="ECO:0000313" key="10">
    <source>
        <dbReference type="EMBL" id="KAK8946168.1"/>
    </source>
</evidence>
<dbReference type="PANTHER" id="PTHR22595:SF171">
    <property type="entry name" value="BASIC ENDOCHITINASE B"/>
    <property type="match status" value="1"/>
</dbReference>
<keyword evidence="5" id="KW-1015">Disulfide bond</keyword>
<evidence type="ECO:0000256" key="6">
    <source>
        <dbReference type="ARBA" id="ARBA00023277"/>
    </source>
</evidence>
<evidence type="ECO:0000259" key="9">
    <source>
        <dbReference type="PROSITE" id="PS00774"/>
    </source>
</evidence>
<comment type="catalytic activity">
    <reaction evidence="1">
        <text>Random endo-hydrolysis of N-acetyl-beta-D-glucosaminide (1-&gt;4)-beta-linkages in chitin and chitodextrins.</text>
        <dbReference type="EC" id="3.2.1.14"/>
    </reaction>
</comment>
<sequence length="340" mass="37735">MDSVHKQHRIIMCAHINKYSHGSHEQSRVSRIMSFIDEIIIVYARLSCHQSCMKVLLALAALLFLPGSASLLRPLPATDGSGEGVGSVISRPMFEEMLKHRGDLGCPGGFYTYDAFIAAAEAFPSFGNTGGLETRRRELAAFFGQTSHETRGGWKGAPDGKYSWGYCWIEQIKPPSIYCNASYVGYPCAPGKNYHGRGPIQLTWNFNYGRAGQNLSLDLLNKPETATKNATVAFMTAMWFWMTTQPPKPSCHDVIIGQWVPSIEDKEAGRIPGFGVITNIVNRGECGHGFDTRCDSRIGFYDRYCNMLGADVGENLDCYDQKPFDLEYGGHNTPHMYSSV</sequence>
<keyword evidence="6" id="KW-0119">Carbohydrate metabolism</keyword>
<dbReference type="CDD" id="cd00325">
    <property type="entry name" value="chitinase_GH19"/>
    <property type="match status" value="1"/>
</dbReference>
<comment type="caution">
    <text evidence="10">The sequence shown here is derived from an EMBL/GenBank/DDBJ whole genome shotgun (WGS) entry which is preliminary data.</text>
</comment>
<evidence type="ECO:0000313" key="11">
    <source>
        <dbReference type="Proteomes" id="UP001412067"/>
    </source>
</evidence>
<proteinExistence type="predicted"/>
<reference evidence="10 11" key="1">
    <citation type="journal article" date="2022" name="Nat. Plants">
        <title>Genomes of leafy and leafless Platanthera orchids illuminate the evolution of mycoheterotrophy.</title>
        <authorList>
            <person name="Li M.H."/>
            <person name="Liu K.W."/>
            <person name="Li Z."/>
            <person name="Lu H.C."/>
            <person name="Ye Q.L."/>
            <person name="Zhang D."/>
            <person name="Wang J.Y."/>
            <person name="Li Y.F."/>
            <person name="Zhong Z.M."/>
            <person name="Liu X."/>
            <person name="Yu X."/>
            <person name="Liu D.K."/>
            <person name="Tu X.D."/>
            <person name="Liu B."/>
            <person name="Hao Y."/>
            <person name="Liao X.Y."/>
            <person name="Jiang Y.T."/>
            <person name="Sun W.H."/>
            <person name="Chen J."/>
            <person name="Chen Y.Q."/>
            <person name="Ai Y."/>
            <person name="Zhai J.W."/>
            <person name="Wu S.S."/>
            <person name="Zhou Z."/>
            <person name="Hsiao Y.Y."/>
            <person name="Wu W.L."/>
            <person name="Chen Y.Y."/>
            <person name="Lin Y.F."/>
            <person name="Hsu J.L."/>
            <person name="Li C.Y."/>
            <person name="Wang Z.W."/>
            <person name="Zhao X."/>
            <person name="Zhong W.Y."/>
            <person name="Ma X.K."/>
            <person name="Ma L."/>
            <person name="Huang J."/>
            <person name="Chen G.Z."/>
            <person name="Huang M.Z."/>
            <person name="Huang L."/>
            <person name="Peng D.H."/>
            <person name="Luo Y.B."/>
            <person name="Zou S.Q."/>
            <person name="Chen S.P."/>
            <person name="Lan S."/>
            <person name="Tsai W.C."/>
            <person name="Van de Peer Y."/>
            <person name="Liu Z.J."/>
        </authorList>
    </citation>
    <scope>NUCLEOTIDE SEQUENCE [LARGE SCALE GENOMIC DNA]</scope>
    <source>
        <strain evidence="10">Lor288</strain>
    </source>
</reference>
<dbReference type="EMBL" id="JBBWWR010000017">
    <property type="protein sequence ID" value="KAK8946168.1"/>
    <property type="molecule type" value="Genomic_DNA"/>
</dbReference>
<dbReference type="SUPFAM" id="SSF53955">
    <property type="entry name" value="Lysozyme-like"/>
    <property type="match status" value="1"/>
</dbReference>
<evidence type="ECO:0000256" key="3">
    <source>
        <dbReference type="ARBA" id="ARBA00022729"/>
    </source>
</evidence>
<dbReference type="InterPro" id="IPR023346">
    <property type="entry name" value="Lysozyme-like_dom_sf"/>
</dbReference>
<keyword evidence="8" id="KW-0624">Polysaccharide degradation</keyword>
<dbReference type="InterPro" id="IPR016283">
    <property type="entry name" value="Glyco_hydro_19"/>
</dbReference>
<keyword evidence="7" id="KW-0326">Glycosidase</keyword>
<gene>
    <name evidence="10" type="ORF">KSP40_PGU019230</name>
</gene>
<dbReference type="PANTHER" id="PTHR22595">
    <property type="entry name" value="CHITINASE-RELATED"/>
    <property type="match status" value="1"/>
</dbReference>
<feature type="domain" description="Glycoside hydrolase family 19 catalytic" evidence="9">
    <location>
        <begin position="232"/>
        <end position="242"/>
    </location>
</feature>
<dbReference type="InterPro" id="IPR000726">
    <property type="entry name" value="Glyco_hydro_19_cat"/>
</dbReference>
<dbReference type="Pfam" id="PF00182">
    <property type="entry name" value="Glyco_hydro_19"/>
    <property type="match status" value="1"/>
</dbReference>
<keyword evidence="11" id="KW-1185">Reference proteome</keyword>